<sequence>MSGEPTMNGTGERTSAESVVSRKQSTDENAVVSVVYICIRQCGGHEPASIDRGDLQGKVDFVVFGLNFCCKFRLSVVLARD</sequence>
<evidence type="ECO:0000313" key="2">
    <source>
        <dbReference type="EMBL" id="TWU25184.1"/>
    </source>
</evidence>
<reference evidence="2 3" key="1">
    <citation type="submission" date="2019-02" db="EMBL/GenBank/DDBJ databases">
        <title>Deep-cultivation of Planctomycetes and their phenomic and genomic characterization uncovers novel biology.</title>
        <authorList>
            <person name="Wiegand S."/>
            <person name="Jogler M."/>
            <person name="Boedeker C."/>
            <person name="Pinto D."/>
            <person name="Vollmers J."/>
            <person name="Rivas-Marin E."/>
            <person name="Kohn T."/>
            <person name="Peeters S.H."/>
            <person name="Heuer A."/>
            <person name="Rast P."/>
            <person name="Oberbeckmann S."/>
            <person name="Bunk B."/>
            <person name="Jeske O."/>
            <person name="Meyerdierks A."/>
            <person name="Storesund J.E."/>
            <person name="Kallscheuer N."/>
            <person name="Luecker S."/>
            <person name="Lage O.M."/>
            <person name="Pohl T."/>
            <person name="Merkel B.J."/>
            <person name="Hornburger P."/>
            <person name="Mueller R.-W."/>
            <person name="Bruemmer F."/>
            <person name="Labrenz M."/>
            <person name="Spormann A.M."/>
            <person name="Op Den Camp H."/>
            <person name="Overmann J."/>
            <person name="Amann R."/>
            <person name="Jetten M.S.M."/>
            <person name="Mascher T."/>
            <person name="Medema M.H."/>
            <person name="Devos D.P."/>
            <person name="Kaster A.-K."/>
            <person name="Ovreas L."/>
            <person name="Rohde M."/>
            <person name="Galperin M.Y."/>
            <person name="Jogler C."/>
        </authorList>
    </citation>
    <scope>NUCLEOTIDE SEQUENCE [LARGE SCALE GENOMIC DNA]</scope>
    <source>
        <strain evidence="2 3">Pla52o</strain>
    </source>
</reference>
<feature type="region of interest" description="Disordered" evidence="1">
    <location>
        <begin position="1"/>
        <end position="27"/>
    </location>
</feature>
<gene>
    <name evidence="2" type="ORF">Pla52o_14820</name>
</gene>
<dbReference type="EMBL" id="SJPT01000002">
    <property type="protein sequence ID" value="TWU25184.1"/>
    <property type="molecule type" value="Genomic_DNA"/>
</dbReference>
<protein>
    <submittedName>
        <fullName evidence="2">Uncharacterized protein</fullName>
    </submittedName>
</protein>
<feature type="compositionally biased region" description="Polar residues" evidence="1">
    <location>
        <begin position="1"/>
        <end position="23"/>
    </location>
</feature>
<name>A0A5C6CNY6_9BACT</name>
<accession>A0A5C6CNY6</accession>
<organism evidence="2 3">
    <name type="scientific">Novipirellula galeiformis</name>
    <dbReference type="NCBI Taxonomy" id="2528004"/>
    <lineage>
        <taxon>Bacteria</taxon>
        <taxon>Pseudomonadati</taxon>
        <taxon>Planctomycetota</taxon>
        <taxon>Planctomycetia</taxon>
        <taxon>Pirellulales</taxon>
        <taxon>Pirellulaceae</taxon>
        <taxon>Novipirellula</taxon>
    </lineage>
</organism>
<comment type="caution">
    <text evidence="2">The sequence shown here is derived from an EMBL/GenBank/DDBJ whole genome shotgun (WGS) entry which is preliminary data.</text>
</comment>
<evidence type="ECO:0000313" key="3">
    <source>
        <dbReference type="Proteomes" id="UP000316304"/>
    </source>
</evidence>
<dbReference type="Proteomes" id="UP000316304">
    <property type="component" value="Unassembled WGS sequence"/>
</dbReference>
<dbReference type="AlphaFoldDB" id="A0A5C6CNY6"/>
<keyword evidence="3" id="KW-1185">Reference proteome</keyword>
<evidence type="ECO:0000256" key="1">
    <source>
        <dbReference type="SAM" id="MobiDB-lite"/>
    </source>
</evidence>
<proteinExistence type="predicted"/>